<sequence length="119" mass="13328">MTTAPPFFIPGQNMAPVPEHMFMNETGPGKVRNRSILDQFRYGITDCGVGHPDGKRYKRQSVLHGIRRFPDIPQKGGQVHAIREGGTVFKRQPEKTLRLRKKFGGTAEITASPVVKRDS</sequence>
<gene>
    <name evidence="1" type="ORF">SAMN04488126_104121</name>
</gene>
<protein>
    <submittedName>
        <fullName evidence="1">Uncharacterized protein</fullName>
    </submittedName>
</protein>
<dbReference type="AlphaFoldDB" id="A0A1G7ASK5"/>
<evidence type="ECO:0000313" key="1">
    <source>
        <dbReference type="EMBL" id="SDE16906.1"/>
    </source>
</evidence>
<dbReference type="STRING" id="426756.SAMN04488126_104121"/>
<name>A0A1G7ASK5_9BACL</name>
<accession>A0A1G7ASK5</accession>
<organism evidence="1 2">
    <name type="scientific">Bhargavaea beijingensis</name>
    <dbReference type="NCBI Taxonomy" id="426756"/>
    <lineage>
        <taxon>Bacteria</taxon>
        <taxon>Bacillati</taxon>
        <taxon>Bacillota</taxon>
        <taxon>Bacilli</taxon>
        <taxon>Bacillales</taxon>
        <taxon>Caryophanaceae</taxon>
        <taxon>Bhargavaea</taxon>
    </lineage>
</organism>
<dbReference type="Proteomes" id="UP000198823">
    <property type="component" value="Unassembled WGS sequence"/>
</dbReference>
<evidence type="ECO:0000313" key="2">
    <source>
        <dbReference type="Proteomes" id="UP000198823"/>
    </source>
</evidence>
<proteinExistence type="predicted"/>
<dbReference type="EMBL" id="FNAR01000004">
    <property type="protein sequence ID" value="SDE16906.1"/>
    <property type="molecule type" value="Genomic_DNA"/>
</dbReference>
<reference evidence="1 2" key="1">
    <citation type="submission" date="2016-10" db="EMBL/GenBank/DDBJ databases">
        <authorList>
            <person name="de Groot N.N."/>
        </authorList>
    </citation>
    <scope>NUCLEOTIDE SEQUENCE [LARGE SCALE GENOMIC DNA]</scope>
    <source>
        <strain evidence="1 2">CGMCC 1.6762</strain>
    </source>
</reference>